<reference evidence="1" key="1">
    <citation type="submission" date="2023-05" db="EMBL/GenBank/DDBJ databases">
        <authorList>
            <person name="Stuckert A."/>
        </authorList>
    </citation>
    <scope>NUCLEOTIDE SEQUENCE</scope>
</reference>
<evidence type="ECO:0000313" key="2">
    <source>
        <dbReference type="Proteomes" id="UP001162483"/>
    </source>
</evidence>
<dbReference type="Proteomes" id="UP001162483">
    <property type="component" value="Unassembled WGS sequence"/>
</dbReference>
<dbReference type="EMBL" id="CATNWA010014287">
    <property type="protein sequence ID" value="CAI9570062.1"/>
    <property type="molecule type" value="Genomic_DNA"/>
</dbReference>
<feature type="non-terminal residue" evidence="1">
    <location>
        <position position="102"/>
    </location>
</feature>
<proteinExistence type="predicted"/>
<evidence type="ECO:0000313" key="1">
    <source>
        <dbReference type="EMBL" id="CAI9570062.1"/>
    </source>
</evidence>
<comment type="caution">
    <text evidence="1">The sequence shown here is derived from an EMBL/GenBank/DDBJ whole genome shotgun (WGS) entry which is preliminary data.</text>
</comment>
<accession>A0ABN9DG19</accession>
<gene>
    <name evidence="1" type="ORF">SPARVUS_LOCUS7040192</name>
</gene>
<protein>
    <submittedName>
        <fullName evidence="1">Uncharacterized protein</fullName>
    </submittedName>
</protein>
<name>A0ABN9DG19_9NEOB</name>
<sequence>MCNVSVSDDINMIPQPALLVPAGPADLCQCWCFSVCVGWAACCHSVFSPLIAWGIPAWDLSECGSIILHSLQLSPCHCQPQIQSVCDTDFVFNIGAGGSLWH</sequence>
<keyword evidence="2" id="KW-1185">Reference proteome</keyword>
<organism evidence="1 2">
    <name type="scientific">Staurois parvus</name>
    <dbReference type="NCBI Taxonomy" id="386267"/>
    <lineage>
        <taxon>Eukaryota</taxon>
        <taxon>Metazoa</taxon>
        <taxon>Chordata</taxon>
        <taxon>Craniata</taxon>
        <taxon>Vertebrata</taxon>
        <taxon>Euteleostomi</taxon>
        <taxon>Amphibia</taxon>
        <taxon>Batrachia</taxon>
        <taxon>Anura</taxon>
        <taxon>Neobatrachia</taxon>
        <taxon>Ranoidea</taxon>
        <taxon>Ranidae</taxon>
        <taxon>Staurois</taxon>
    </lineage>
</organism>